<sequence>DTRLDLWFPDNRRTEECVSAYASLYPLITYYLNRLNDWGLCFRRCKVCGKYFLAKSQRYELCSDKCRKAQALQNKREFDERSRENNYDLLYKNECQNWRNKINRVKNTAGFPADRLEKIQASFSDFKKEALQRKKAVKTGTASPKEFTDWLYQQSNVIVELTEI</sequence>
<gene>
    <name evidence="1" type="ORF">AAAU18_10395</name>
</gene>
<name>A0ABV1IAS0_9FIRM</name>
<evidence type="ECO:0008006" key="3">
    <source>
        <dbReference type="Google" id="ProtNLM"/>
    </source>
</evidence>
<protein>
    <recommendedName>
        <fullName evidence="3">Recombinase zinc beta ribbon domain-containing protein</fullName>
    </recommendedName>
</protein>
<accession>A0ABV1IAS0</accession>
<keyword evidence="2" id="KW-1185">Reference proteome</keyword>
<comment type="caution">
    <text evidence="1">The sequence shown here is derived from an EMBL/GenBank/DDBJ whole genome shotgun (WGS) entry which is preliminary data.</text>
</comment>
<organism evidence="1 2">
    <name type="scientific">Coprococcus aceti</name>
    <dbReference type="NCBI Taxonomy" id="2981786"/>
    <lineage>
        <taxon>Bacteria</taxon>
        <taxon>Bacillati</taxon>
        <taxon>Bacillota</taxon>
        <taxon>Clostridia</taxon>
        <taxon>Lachnospirales</taxon>
        <taxon>Lachnospiraceae</taxon>
        <taxon>Coprococcus</taxon>
    </lineage>
</organism>
<evidence type="ECO:0000313" key="2">
    <source>
        <dbReference type="Proteomes" id="UP001494672"/>
    </source>
</evidence>
<dbReference type="Proteomes" id="UP001494672">
    <property type="component" value="Unassembled WGS sequence"/>
</dbReference>
<feature type="non-terminal residue" evidence="1">
    <location>
        <position position="1"/>
    </location>
</feature>
<evidence type="ECO:0000313" key="1">
    <source>
        <dbReference type="EMBL" id="MEQ2593314.1"/>
    </source>
</evidence>
<reference evidence="1 2" key="1">
    <citation type="submission" date="2024-04" db="EMBL/GenBank/DDBJ databases">
        <title>Human intestinal bacterial collection.</title>
        <authorList>
            <person name="Pauvert C."/>
            <person name="Hitch T.C.A."/>
            <person name="Clavel T."/>
        </authorList>
    </citation>
    <scope>NUCLEOTIDE SEQUENCE [LARGE SCALE GENOMIC DNA]</scope>
    <source>
        <strain evidence="1 2">CLA-AA-H181</strain>
    </source>
</reference>
<dbReference type="EMBL" id="JBBNGJ010000007">
    <property type="protein sequence ID" value="MEQ2593314.1"/>
    <property type="molecule type" value="Genomic_DNA"/>
</dbReference>
<proteinExistence type="predicted"/>